<keyword evidence="12" id="KW-1185">Reference proteome</keyword>
<evidence type="ECO:0000313" key="10">
    <source>
        <dbReference type="EMBL" id="TVM33124.1"/>
    </source>
</evidence>
<evidence type="ECO:0000313" key="12">
    <source>
        <dbReference type="Proteomes" id="UP000503251"/>
    </source>
</evidence>
<evidence type="ECO:0000256" key="6">
    <source>
        <dbReference type="RuleBase" id="RU004057"/>
    </source>
</evidence>
<feature type="transmembrane region" description="Helical" evidence="7">
    <location>
        <begin position="142"/>
        <end position="163"/>
    </location>
</feature>
<keyword evidence="3 7" id="KW-0812">Transmembrane</keyword>
<evidence type="ECO:0000256" key="7">
    <source>
        <dbReference type="SAM" id="Phobius"/>
    </source>
</evidence>
<feature type="transmembrane region" description="Helical" evidence="7">
    <location>
        <begin position="6"/>
        <end position="30"/>
    </location>
</feature>
<sequence length="253" mass="27369">MDIATLFGIIVGFALVLGAIFLGGSISIFVNIPGLMIVIGGTFAATCVTFPLEEVLQAFGGGARAFGIKKVKPQEVVSTMVRIAEISRREGLVALEKIKTENALLKKACQLIADNADPMLIRDTVMIEIATMKRRHNVSIAVFKRLGMYAPAFGMIGTLIGLVQMLSQLDDPKSIGPAMAVAILTTFYGALMANLLFIPIAGKLKARTLQEEVQLNIIFEGAKSILENNNPRLVYEKLSSFISPKERRSGGRQ</sequence>
<dbReference type="EMBL" id="CP039543">
    <property type="protein sequence ID" value="QJT08406.1"/>
    <property type="molecule type" value="Genomic_DNA"/>
</dbReference>
<dbReference type="PANTHER" id="PTHR30433">
    <property type="entry name" value="CHEMOTAXIS PROTEIN MOTA"/>
    <property type="match status" value="1"/>
</dbReference>
<organism evidence="10 11">
    <name type="scientific">Oceanidesulfovibrio marinus</name>
    <dbReference type="NCBI Taxonomy" id="370038"/>
    <lineage>
        <taxon>Bacteria</taxon>
        <taxon>Pseudomonadati</taxon>
        <taxon>Thermodesulfobacteriota</taxon>
        <taxon>Desulfovibrionia</taxon>
        <taxon>Desulfovibrionales</taxon>
        <taxon>Desulfovibrionaceae</taxon>
        <taxon>Oceanidesulfovibrio</taxon>
    </lineage>
</organism>
<dbReference type="InterPro" id="IPR002898">
    <property type="entry name" value="MotA_ExbB_proton_chnl"/>
</dbReference>
<evidence type="ECO:0000313" key="9">
    <source>
        <dbReference type="EMBL" id="QJT08406.1"/>
    </source>
</evidence>
<evidence type="ECO:0000313" key="11">
    <source>
        <dbReference type="Proteomes" id="UP000434052"/>
    </source>
</evidence>
<dbReference type="Proteomes" id="UP000503251">
    <property type="component" value="Chromosome"/>
</dbReference>
<reference evidence="9 12" key="2">
    <citation type="submission" date="2019-04" db="EMBL/GenBank/DDBJ databases">
        <title>Isolation and culture of sulfate reducing bacteria from the cold seep of the South China Sea.</title>
        <authorList>
            <person name="Sun C."/>
            <person name="Liu R."/>
        </authorList>
    </citation>
    <scope>NUCLEOTIDE SEQUENCE [LARGE SCALE GENOMIC DNA]</scope>
    <source>
        <strain evidence="9 12">CS1</strain>
    </source>
</reference>
<gene>
    <name evidence="10" type="ORF">DQK91_13270</name>
    <name evidence="9" type="ORF">E8L03_05470</name>
</gene>
<evidence type="ECO:0000256" key="3">
    <source>
        <dbReference type="ARBA" id="ARBA00022692"/>
    </source>
</evidence>
<feature type="transmembrane region" description="Helical" evidence="7">
    <location>
        <begin position="175"/>
        <end position="197"/>
    </location>
</feature>
<evidence type="ECO:0000256" key="5">
    <source>
        <dbReference type="ARBA" id="ARBA00023136"/>
    </source>
</evidence>
<dbReference type="OrthoDB" id="9806929at2"/>
<dbReference type="Proteomes" id="UP000434052">
    <property type="component" value="Unassembled WGS sequence"/>
</dbReference>
<dbReference type="InterPro" id="IPR047055">
    <property type="entry name" value="MotA-like"/>
</dbReference>
<evidence type="ECO:0000256" key="4">
    <source>
        <dbReference type="ARBA" id="ARBA00022989"/>
    </source>
</evidence>
<evidence type="ECO:0000256" key="2">
    <source>
        <dbReference type="ARBA" id="ARBA00022475"/>
    </source>
</evidence>
<name>A0A6P1ZEQ7_9BACT</name>
<keyword evidence="4 7" id="KW-1133">Transmembrane helix</keyword>
<keyword evidence="6" id="KW-0813">Transport</keyword>
<feature type="domain" description="MotA/TolQ/ExbB proton channel" evidence="8">
    <location>
        <begin position="100"/>
        <end position="214"/>
    </location>
</feature>
<protein>
    <submittedName>
        <fullName evidence="10">Motility protein A</fullName>
    </submittedName>
</protein>
<dbReference type="AlphaFoldDB" id="A0A6P1ZEQ7"/>
<keyword evidence="5 7" id="KW-0472">Membrane</keyword>
<dbReference type="GO" id="GO:0015031">
    <property type="term" value="P:protein transport"/>
    <property type="evidence" value="ECO:0007669"/>
    <property type="project" value="UniProtKB-KW"/>
</dbReference>
<keyword evidence="6" id="KW-0653">Protein transport</keyword>
<accession>A0A6P1ZEQ7</accession>
<dbReference type="GO" id="GO:0005886">
    <property type="term" value="C:plasma membrane"/>
    <property type="evidence" value="ECO:0007669"/>
    <property type="project" value="UniProtKB-SubCell"/>
</dbReference>
<proteinExistence type="inferred from homology"/>
<evidence type="ECO:0000256" key="1">
    <source>
        <dbReference type="ARBA" id="ARBA00004651"/>
    </source>
</evidence>
<dbReference type="Pfam" id="PF01618">
    <property type="entry name" value="MotA_ExbB"/>
    <property type="match status" value="1"/>
</dbReference>
<dbReference type="RefSeq" id="WP_144305853.1">
    <property type="nucleotide sequence ID" value="NZ_CP039543.1"/>
</dbReference>
<keyword evidence="2" id="KW-1003">Cell membrane</keyword>
<dbReference type="GO" id="GO:0006935">
    <property type="term" value="P:chemotaxis"/>
    <property type="evidence" value="ECO:0007669"/>
    <property type="project" value="InterPro"/>
</dbReference>
<evidence type="ECO:0000259" key="8">
    <source>
        <dbReference type="Pfam" id="PF01618"/>
    </source>
</evidence>
<reference evidence="10 11" key="1">
    <citation type="submission" date="2018-06" db="EMBL/GenBank/DDBJ databases">
        <title>Complete genome of Desulfovibrio marinus P48SEP.</title>
        <authorList>
            <person name="Crispim J.S."/>
            <person name="Vidigal P.M.P."/>
            <person name="Silva L.C.F."/>
            <person name="Araujo L.C."/>
            <person name="Laguardia C.N."/>
            <person name="Dias R.S."/>
            <person name="Sousa M.P."/>
            <person name="Paula S.O."/>
            <person name="Silva C."/>
        </authorList>
    </citation>
    <scope>NUCLEOTIDE SEQUENCE [LARGE SCALE GENOMIC DNA]</scope>
    <source>
        <strain evidence="10 11">P48SEP</strain>
    </source>
</reference>
<comment type="similarity">
    <text evidence="6">Belongs to the exbB/tolQ family.</text>
</comment>
<dbReference type="GO" id="GO:0071978">
    <property type="term" value="P:bacterial-type flagellum-dependent swarming motility"/>
    <property type="evidence" value="ECO:0007669"/>
    <property type="project" value="InterPro"/>
</dbReference>
<comment type="subcellular location">
    <subcellularLocation>
        <location evidence="1">Cell membrane</location>
        <topology evidence="1">Multi-pass membrane protein</topology>
    </subcellularLocation>
    <subcellularLocation>
        <location evidence="6">Membrane</location>
        <topology evidence="6">Multi-pass membrane protein</topology>
    </subcellularLocation>
</comment>
<dbReference type="EMBL" id="QMIF01000008">
    <property type="protein sequence ID" value="TVM33124.1"/>
    <property type="molecule type" value="Genomic_DNA"/>
</dbReference>
<dbReference type="PANTHER" id="PTHR30433:SF2">
    <property type="entry name" value="MOTILITY PROTEIN A"/>
    <property type="match status" value="1"/>
</dbReference>